<evidence type="ECO:0000259" key="5">
    <source>
        <dbReference type="Pfam" id="PF20990"/>
    </source>
</evidence>
<protein>
    <recommendedName>
        <fullName evidence="8">Membrane protein DUF2207</fullName>
    </recommendedName>
</protein>
<feature type="transmembrane region" description="Helical" evidence="2">
    <location>
        <begin position="429"/>
        <end position="449"/>
    </location>
</feature>
<feature type="domain" description="DUF2207" evidence="4">
    <location>
        <begin position="68"/>
        <end position="231"/>
    </location>
</feature>
<keyword evidence="2" id="KW-1133">Transmembrane helix</keyword>
<organism evidence="6 7">
    <name type="scientific">Amycolatopsis umgeniensis</name>
    <dbReference type="NCBI Taxonomy" id="336628"/>
    <lineage>
        <taxon>Bacteria</taxon>
        <taxon>Bacillati</taxon>
        <taxon>Actinomycetota</taxon>
        <taxon>Actinomycetes</taxon>
        <taxon>Pseudonocardiales</taxon>
        <taxon>Pseudonocardiaceae</taxon>
        <taxon>Amycolatopsis</taxon>
    </lineage>
</organism>
<sequence>MAVLTKWGTAVVAVAASSALMAPPSDSNVPEAPEAGPSLTNAPQLPKPPPLGARGELGLLQPPSGASANIAVKVERDGSVSITEQVTVPGGQRLVRRIPLKVPAGEEQDRVYGVRDVSVEGAGKAEPNGEQLVATFDGGASTLEYKVDGAVADVNGAQQVRWQVASGWDGELSRVSASFSAPTREMPTVDCFAGPLGSDRQCSLAETDHSGVVRIEQDKLAAGERVDLAVQLPAGTVPANARFEQIASVGGAFALTTLTGIGFGALALFLILGALAVLLLRRRDKGALTAGTGPVDVLMRDGGRVSFASPDGVLPGQVGTVVDETVDVVDVSGTVVDLAVRNYLWIAEVRGAGTVDWQIARRNAPDEHLVAFEREIYTALLPEGTDSVLLSELRGRGTVDLRVAGEAMYTDVVRKGWFSRRPDKGKSKLTWAGIGLVALGLVGTVVLTFTAGHALLGVAVALAGVAALLGASWVPPRTSRGRRLVGQVRGLLEYLHTVKVDGIPLADREMVFSRSLPYAIVLGDTEHWLRTFESLDPSADGSAGLYWFGGLEGDRDLRRFAAHLPSFLSALDGLLAESGHLRSIRPEPVPA</sequence>
<feature type="domain" description="Predicted membrane protein YciQ-like C-terminal" evidence="5">
    <location>
        <begin position="308"/>
        <end position="532"/>
    </location>
</feature>
<evidence type="ECO:0000256" key="1">
    <source>
        <dbReference type="SAM" id="MobiDB-lite"/>
    </source>
</evidence>
<gene>
    <name evidence="6" type="ORF">HDA45_005351</name>
</gene>
<evidence type="ECO:0008006" key="8">
    <source>
        <dbReference type="Google" id="ProtNLM"/>
    </source>
</evidence>
<feature type="transmembrane region" description="Helical" evidence="2">
    <location>
        <begin position="252"/>
        <end position="280"/>
    </location>
</feature>
<feature type="chain" id="PRO_5039151464" description="Membrane protein DUF2207" evidence="3">
    <location>
        <begin position="22"/>
        <end position="591"/>
    </location>
</feature>
<feature type="transmembrane region" description="Helical" evidence="2">
    <location>
        <begin position="455"/>
        <end position="474"/>
    </location>
</feature>
<reference evidence="6 7" key="1">
    <citation type="submission" date="2020-08" db="EMBL/GenBank/DDBJ databases">
        <title>Sequencing the genomes of 1000 actinobacteria strains.</title>
        <authorList>
            <person name="Klenk H.-P."/>
        </authorList>
    </citation>
    <scope>NUCLEOTIDE SEQUENCE [LARGE SCALE GENOMIC DNA]</scope>
    <source>
        <strain evidence="6 7">DSM 45272</strain>
    </source>
</reference>
<evidence type="ECO:0000256" key="2">
    <source>
        <dbReference type="SAM" id="Phobius"/>
    </source>
</evidence>
<dbReference type="Proteomes" id="UP000580861">
    <property type="component" value="Unassembled WGS sequence"/>
</dbReference>
<name>A0A841B9S0_9PSEU</name>
<dbReference type="AlphaFoldDB" id="A0A841B9S0"/>
<dbReference type="Pfam" id="PF20990">
    <property type="entry name" value="DUF2207_C"/>
    <property type="match status" value="1"/>
</dbReference>
<keyword evidence="2" id="KW-0812">Transmembrane</keyword>
<feature type="region of interest" description="Disordered" evidence="1">
    <location>
        <begin position="21"/>
        <end position="55"/>
    </location>
</feature>
<evidence type="ECO:0000313" key="6">
    <source>
        <dbReference type="EMBL" id="MBB5855264.1"/>
    </source>
</evidence>
<keyword evidence="7" id="KW-1185">Reference proteome</keyword>
<dbReference type="Pfam" id="PF09972">
    <property type="entry name" value="DUF2207"/>
    <property type="match status" value="1"/>
</dbReference>
<evidence type="ECO:0000313" key="7">
    <source>
        <dbReference type="Proteomes" id="UP000580861"/>
    </source>
</evidence>
<evidence type="ECO:0000259" key="4">
    <source>
        <dbReference type="Pfam" id="PF09972"/>
    </source>
</evidence>
<dbReference type="EMBL" id="JACHMX010000001">
    <property type="protein sequence ID" value="MBB5855264.1"/>
    <property type="molecule type" value="Genomic_DNA"/>
</dbReference>
<keyword evidence="3" id="KW-0732">Signal</keyword>
<proteinExistence type="predicted"/>
<dbReference type="InterPro" id="IPR048389">
    <property type="entry name" value="YciQ-like_C"/>
</dbReference>
<comment type="caution">
    <text evidence="6">The sequence shown here is derived from an EMBL/GenBank/DDBJ whole genome shotgun (WGS) entry which is preliminary data.</text>
</comment>
<dbReference type="InterPro" id="IPR018702">
    <property type="entry name" value="DUF2207"/>
</dbReference>
<accession>A0A841B9S0</accession>
<evidence type="ECO:0000256" key="3">
    <source>
        <dbReference type="SAM" id="SignalP"/>
    </source>
</evidence>
<keyword evidence="2" id="KW-0472">Membrane</keyword>
<feature type="signal peptide" evidence="3">
    <location>
        <begin position="1"/>
        <end position="21"/>
    </location>
</feature>